<feature type="transmembrane region" description="Helical" evidence="3">
    <location>
        <begin position="307"/>
        <end position="330"/>
    </location>
</feature>
<dbReference type="InterPro" id="IPR001173">
    <property type="entry name" value="Glyco_trans_2-like"/>
</dbReference>
<dbReference type="CDD" id="cd02525">
    <property type="entry name" value="Succinoglycan_BP_ExoA"/>
    <property type="match status" value="1"/>
</dbReference>
<keyword evidence="3" id="KW-0812">Transmembrane</keyword>
<dbReference type="InterPro" id="IPR029044">
    <property type="entry name" value="Nucleotide-diphossugar_trans"/>
</dbReference>
<dbReference type="AlphaFoldDB" id="A0A381SKD6"/>
<organism evidence="5">
    <name type="scientific">marine metagenome</name>
    <dbReference type="NCBI Taxonomy" id="408172"/>
    <lineage>
        <taxon>unclassified sequences</taxon>
        <taxon>metagenomes</taxon>
        <taxon>ecological metagenomes</taxon>
    </lineage>
</organism>
<sequence length="358" mass="40326">MNPRKTELVSIVVPCRNEEAFIADCIASMLAFDLPEHIQIEVLVLDGLSEDQTVIKLRSIMEKDARVKLFTNPGKIQSTAINIAVKEAQGEWILRLDAHSTYPQNYLNLCYETMLQTGADNVGGIVISTASNNRYGANLVQAITTHKFGVGNSGFRTGMKAGAADTVPYGFFRKSIFDTIGLFDERLVRAQDYEFNCRIIKSGGTVWLNPEIQVVYYNQPTLWLFLKKQLLHEAPYNAYMWYLAPYTFAFRHAITAVFATGVIGGLLLSYLSPLVKGFFLGTMVLYFFLGVLSAFQQSLRYRKFLHLITLPLSFFLYHFIHGVGVLYGLFTLLLGRAPVQQHAEPWPGAGRLRSWPVE</sequence>
<reference evidence="5" key="1">
    <citation type="submission" date="2018-05" db="EMBL/GenBank/DDBJ databases">
        <authorList>
            <person name="Lanie J.A."/>
            <person name="Ng W.-L."/>
            <person name="Kazmierczak K.M."/>
            <person name="Andrzejewski T.M."/>
            <person name="Davidsen T.M."/>
            <person name="Wayne K.J."/>
            <person name="Tettelin H."/>
            <person name="Glass J.I."/>
            <person name="Rusch D."/>
            <person name="Podicherti R."/>
            <person name="Tsui H.-C.T."/>
            <person name="Winkler M.E."/>
        </authorList>
    </citation>
    <scope>NUCLEOTIDE SEQUENCE</scope>
</reference>
<dbReference type="Pfam" id="PF00535">
    <property type="entry name" value="Glycos_transf_2"/>
    <property type="match status" value="1"/>
</dbReference>
<name>A0A381SKD6_9ZZZZ</name>
<accession>A0A381SKD6</accession>
<evidence type="ECO:0000256" key="2">
    <source>
        <dbReference type="ARBA" id="ARBA00022679"/>
    </source>
</evidence>
<dbReference type="PANTHER" id="PTHR43630:SF1">
    <property type="entry name" value="POLY-BETA-1,6-N-ACETYL-D-GLUCOSAMINE SYNTHASE"/>
    <property type="match status" value="1"/>
</dbReference>
<keyword evidence="1" id="KW-0328">Glycosyltransferase</keyword>
<dbReference type="Gene3D" id="3.90.550.10">
    <property type="entry name" value="Spore Coat Polysaccharide Biosynthesis Protein SpsA, Chain A"/>
    <property type="match status" value="1"/>
</dbReference>
<gene>
    <name evidence="5" type="ORF">METZ01_LOCUS57310</name>
</gene>
<dbReference type="SUPFAM" id="SSF53448">
    <property type="entry name" value="Nucleotide-diphospho-sugar transferases"/>
    <property type="match status" value="1"/>
</dbReference>
<dbReference type="GO" id="GO:0016757">
    <property type="term" value="F:glycosyltransferase activity"/>
    <property type="evidence" value="ECO:0007669"/>
    <property type="project" value="UniProtKB-KW"/>
</dbReference>
<proteinExistence type="predicted"/>
<feature type="transmembrane region" description="Helical" evidence="3">
    <location>
        <begin position="277"/>
        <end position="295"/>
    </location>
</feature>
<dbReference type="PANTHER" id="PTHR43630">
    <property type="entry name" value="POLY-BETA-1,6-N-ACETYL-D-GLUCOSAMINE SYNTHASE"/>
    <property type="match status" value="1"/>
</dbReference>
<evidence type="ECO:0000256" key="1">
    <source>
        <dbReference type="ARBA" id="ARBA00022676"/>
    </source>
</evidence>
<dbReference type="EMBL" id="UINC01003227">
    <property type="protein sequence ID" value="SVA04456.1"/>
    <property type="molecule type" value="Genomic_DNA"/>
</dbReference>
<protein>
    <recommendedName>
        <fullName evidence="4">Glycosyltransferase 2-like domain-containing protein</fullName>
    </recommendedName>
</protein>
<feature type="transmembrane region" description="Helical" evidence="3">
    <location>
        <begin position="248"/>
        <end position="271"/>
    </location>
</feature>
<keyword evidence="3" id="KW-1133">Transmembrane helix</keyword>
<evidence type="ECO:0000313" key="5">
    <source>
        <dbReference type="EMBL" id="SVA04456.1"/>
    </source>
</evidence>
<feature type="domain" description="Glycosyltransferase 2-like" evidence="4">
    <location>
        <begin position="10"/>
        <end position="137"/>
    </location>
</feature>
<keyword evidence="3" id="KW-0472">Membrane</keyword>
<keyword evidence="2" id="KW-0808">Transferase</keyword>
<evidence type="ECO:0000256" key="3">
    <source>
        <dbReference type="SAM" id="Phobius"/>
    </source>
</evidence>
<evidence type="ECO:0000259" key="4">
    <source>
        <dbReference type="Pfam" id="PF00535"/>
    </source>
</evidence>